<proteinExistence type="predicted"/>
<dbReference type="EMBL" id="QURH01000224">
    <property type="protein sequence ID" value="RFU41249.1"/>
    <property type="molecule type" value="Genomic_DNA"/>
</dbReference>
<dbReference type="InterPro" id="IPR011990">
    <property type="entry name" value="TPR-like_helical_dom_sf"/>
</dbReference>
<accession>A0A372JMS1</accession>
<dbReference type="RefSeq" id="WP_117357696.1">
    <property type="nucleotide sequence ID" value="NZ_QURH01000224.1"/>
</dbReference>
<dbReference type="Proteomes" id="UP000261811">
    <property type="component" value="Unassembled WGS sequence"/>
</dbReference>
<protein>
    <submittedName>
        <fullName evidence="1">Tetratricopeptide repeat protein</fullName>
    </submittedName>
</protein>
<gene>
    <name evidence="1" type="ORF">DZF91_12790</name>
</gene>
<dbReference type="AlphaFoldDB" id="A0A372JMS1"/>
<comment type="caution">
    <text evidence="1">The sequence shown here is derived from an EMBL/GenBank/DDBJ whole genome shotgun (WGS) entry which is preliminary data.</text>
</comment>
<name>A0A372JMS1_9ACTN</name>
<evidence type="ECO:0000313" key="1">
    <source>
        <dbReference type="EMBL" id="RFU41249.1"/>
    </source>
</evidence>
<dbReference type="Gene3D" id="1.25.40.10">
    <property type="entry name" value="Tetratricopeptide repeat domain"/>
    <property type="match status" value="1"/>
</dbReference>
<keyword evidence="2" id="KW-1185">Reference proteome</keyword>
<sequence>MAGRSDRPPNTALAALIDQARWTPGQLAHAVNRLGREAGLKLNYDNTAVHHWLSGTLPRAPVRPLVCEALARRLQRPITLSAAGLGPCQTEPAPAADIVTRLVDLGGADMDPSRRAVLGLGLYSAALAIPGWSEVSGRFDRLRRDPHTRIGPGEVDAVRKMTDHLSSLDDQFGGKAVRPLAAAFLVNTIAPYLRAQAREDIRSQMMSAAADHCYLTGYMAMDEGVEGVAQRYYCQALELAGYAGDHLTYCTTLRGMSVQAVDLHHSTTALHLADAAAAASPQAGPRLRAFLTGQQAHAAAQAGARAKALTHLRRAETALEHAESQAKALGSYDPAAMSYHVSQVSFELGDLKGSITALERSLRIRPPAYKRVRVRNRGTLAERKLAVGRLEEACRDWGRMLDDYPAVQSGWCDKHYQTMLAALRRHLANPQARDLYERAMATRPSG</sequence>
<reference evidence="1 2" key="1">
    <citation type="submission" date="2018-08" db="EMBL/GenBank/DDBJ databases">
        <title>Actinomadura jelena sp. nov., a novel Actinomycete isolated from soil in Chad.</title>
        <authorList>
            <person name="Shi L."/>
        </authorList>
    </citation>
    <scope>NUCLEOTIDE SEQUENCE [LARGE SCALE GENOMIC DNA]</scope>
    <source>
        <strain evidence="1 2">NEAU-G17</strain>
    </source>
</reference>
<evidence type="ECO:0000313" key="2">
    <source>
        <dbReference type="Proteomes" id="UP000261811"/>
    </source>
</evidence>
<organism evidence="1 2">
    <name type="scientific">Actinomadura logoneensis</name>
    <dbReference type="NCBI Taxonomy" id="2293572"/>
    <lineage>
        <taxon>Bacteria</taxon>
        <taxon>Bacillati</taxon>
        <taxon>Actinomycetota</taxon>
        <taxon>Actinomycetes</taxon>
        <taxon>Streptosporangiales</taxon>
        <taxon>Thermomonosporaceae</taxon>
        <taxon>Actinomadura</taxon>
    </lineage>
</organism>
<dbReference type="OrthoDB" id="3213425at2"/>
<dbReference type="SUPFAM" id="SSF48452">
    <property type="entry name" value="TPR-like"/>
    <property type="match status" value="1"/>
</dbReference>